<dbReference type="GO" id="GO:0004521">
    <property type="term" value="F:RNA endonuclease activity"/>
    <property type="evidence" value="ECO:0007669"/>
    <property type="project" value="UniProtKB-UniRule"/>
</dbReference>
<accession>A0A0K6GXD4</accession>
<feature type="binding site" evidence="8">
    <location>
        <position position="115"/>
    </location>
    <ligand>
        <name>Zn(2+)</name>
        <dbReference type="ChEBI" id="CHEBI:29105"/>
        <note>catalytic</note>
    </ligand>
</feature>
<keyword evidence="8" id="KW-0698">rRNA processing</keyword>
<dbReference type="InterPro" id="IPR020549">
    <property type="entry name" value="YbeY_CS"/>
</dbReference>
<comment type="function">
    <text evidence="8">Single strand-specific metallo-endoribonuclease involved in late-stage 70S ribosome quality control and in maturation of the 3' terminus of the 16S rRNA.</text>
</comment>
<dbReference type="HAMAP" id="MF_00009">
    <property type="entry name" value="Endoribonucl_YbeY"/>
    <property type="match status" value="1"/>
</dbReference>
<dbReference type="EMBL" id="CYHB01000001">
    <property type="protein sequence ID" value="CUA83396.1"/>
    <property type="molecule type" value="Genomic_DNA"/>
</dbReference>
<reference evidence="10" key="1">
    <citation type="submission" date="2015-08" db="EMBL/GenBank/DDBJ databases">
        <authorList>
            <person name="Varghese N."/>
        </authorList>
    </citation>
    <scope>NUCLEOTIDE SEQUENCE [LARGE SCALE GENOMIC DNA]</scope>
    <source>
        <strain evidence="10">DSM 27808</strain>
    </source>
</reference>
<dbReference type="EC" id="3.1.-.-" evidence="8"/>
<evidence type="ECO:0000256" key="8">
    <source>
        <dbReference type="HAMAP-Rule" id="MF_00009"/>
    </source>
</evidence>
<dbReference type="SUPFAM" id="SSF55486">
    <property type="entry name" value="Metalloproteases ('zincins'), catalytic domain"/>
    <property type="match status" value="1"/>
</dbReference>
<keyword evidence="7 8" id="KW-0862">Zinc</keyword>
<dbReference type="GO" id="GO:0004222">
    <property type="term" value="F:metalloendopeptidase activity"/>
    <property type="evidence" value="ECO:0007669"/>
    <property type="project" value="InterPro"/>
</dbReference>
<dbReference type="InterPro" id="IPR023091">
    <property type="entry name" value="MetalPrtase_cat_dom_sf_prd"/>
</dbReference>
<sequence length="160" mass="17690">MSNVSVDLQVACNADNLPSEASFESWVEAALLHVNHQQEAELTIRIVDPEEGLELNQQYRGKDYATNVLSFPFESPVPLPVNLLGDLVICAAVVADEADKQGKQLQAHWAHMVVHGTLHLLGYDHIEDDEAEHMEQLETTILAALGYADPYADDFADSQH</sequence>
<proteinExistence type="inferred from homology"/>
<dbReference type="GO" id="GO:0005737">
    <property type="term" value="C:cytoplasm"/>
    <property type="evidence" value="ECO:0007669"/>
    <property type="project" value="UniProtKB-SubCell"/>
</dbReference>
<dbReference type="RefSeq" id="WP_055438252.1">
    <property type="nucleotide sequence ID" value="NZ_CYHB01000001.1"/>
</dbReference>
<dbReference type="OrthoDB" id="9807740at2"/>
<dbReference type="GO" id="GO:0006364">
    <property type="term" value="P:rRNA processing"/>
    <property type="evidence" value="ECO:0007669"/>
    <property type="project" value="UniProtKB-UniRule"/>
</dbReference>
<dbReference type="Pfam" id="PF02130">
    <property type="entry name" value="YbeY"/>
    <property type="match status" value="1"/>
</dbReference>
<feature type="binding site" evidence="8">
    <location>
        <position position="125"/>
    </location>
    <ligand>
        <name>Zn(2+)</name>
        <dbReference type="ChEBI" id="CHEBI:29105"/>
        <note>catalytic</note>
    </ligand>
</feature>
<evidence type="ECO:0000313" key="9">
    <source>
        <dbReference type="EMBL" id="CUA83396.1"/>
    </source>
</evidence>
<comment type="cofactor">
    <cofactor evidence="8">
        <name>Zn(2+)</name>
        <dbReference type="ChEBI" id="CHEBI:29105"/>
    </cofactor>
    <text evidence="8">Binds 1 zinc ion.</text>
</comment>
<dbReference type="InterPro" id="IPR002036">
    <property type="entry name" value="YbeY"/>
</dbReference>
<gene>
    <name evidence="8" type="primary">ybeY</name>
    <name evidence="9" type="ORF">Ga0061064_0581</name>
</gene>
<dbReference type="NCBIfam" id="TIGR00043">
    <property type="entry name" value="rRNA maturation RNase YbeY"/>
    <property type="match status" value="1"/>
</dbReference>
<evidence type="ECO:0000256" key="1">
    <source>
        <dbReference type="ARBA" id="ARBA00010875"/>
    </source>
</evidence>
<evidence type="ECO:0000256" key="6">
    <source>
        <dbReference type="ARBA" id="ARBA00022801"/>
    </source>
</evidence>
<keyword evidence="4 8" id="KW-0479">Metal-binding</keyword>
<dbReference type="PANTHER" id="PTHR46986">
    <property type="entry name" value="ENDORIBONUCLEASE YBEY, CHLOROPLASTIC"/>
    <property type="match status" value="1"/>
</dbReference>
<feature type="binding site" evidence="8">
    <location>
        <position position="119"/>
    </location>
    <ligand>
        <name>Zn(2+)</name>
        <dbReference type="ChEBI" id="CHEBI:29105"/>
        <note>catalytic</note>
    </ligand>
</feature>
<dbReference type="PANTHER" id="PTHR46986:SF1">
    <property type="entry name" value="ENDORIBONUCLEASE YBEY, CHLOROPLASTIC"/>
    <property type="match status" value="1"/>
</dbReference>
<protein>
    <recommendedName>
        <fullName evidence="8">Endoribonuclease YbeY</fullName>
        <ecNumber evidence="8">3.1.-.-</ecNumber>
    </recommendedName>
</protein>
<dbReference type="Gene3D" id="3.40.390.30">
    <property type="entry name" value="Metalloproteases ('zincins'), catalytic domain"/>
    <property type="match status" value="1"/>
</dbReference>
<name>A0A0K6GXD4_9GAMM</name>
<evidence type="ECO:0000256" key="2">
    <source>
        <dbReference type="ARBA" id="ARBA00022517"/>
    </source>
</evidence>
<evidence type="ECO:0000313" key="10">
    <source>
        <dbReference type="Proteomes" id="UP000182598"/>
    </source>
</evidence>
<keyword evidence="5 8" id="KW-0255">Endonuclease</keyword>
<evidence type="ECO:0000256" key="5">
    <source>
        <dbReference type="ARBA" id="ARBA00022759"/>
    </source>
</evidence>
<dbReference type="Proteomes" id="UP000182598">
    <property type="component" value="Unassembled WGS sequence"/>
</dbReference>
<dbReference type="GO" id="GO:0008270">
    <property type="term" value="F:zinc ion binding"/>
    <property type="evidence" value="ECO:0007669"/>
    <property type="project" value="UniProtKB-UniRule"/>
</dbReference>
<keyword evidence="3 8" id="KW-0540">Nuclease</keyword>
<dbReference type="AlphaFoldDB" id="A0A0K6GXD4"/>
<organism evidence="9 10">
    <name type="scientific">Pseudidiomarina woesei</name>
    <dbReference type="NCBI Taxonomy" id="1381080"/>
    <lineage>
        <taxon>Bacteria</taxon>
        <taxon>Pseudomonadati</taxon>
        <taxon>Pseudomonadota</taxon>
        <taxon>Gammaproteobacteria</taxon>
        <taxon>Alteromonadales</taxon>
        <taxon>Idiomarinaceae</taxon>
        <taxon>Pseudidiomarina</taxon>
    </lineage>
</organism>
<evidence type="ECO:0000256" key="3">
    <source>
        <dbReference type="ARBA" id="ARBA00022722"/>
    </source>
</evidence>
<keyword evidence="6 8" id="KW-0378">Hydrolase</keyword>
<evidence type="ECO:0000256" key="7">
    <source>
        <dbReference type="ARBA" id="ARBA00022833"/>
    </source>
</evidence>
<keyword evidence="10" id="KW-1185">Reference proteome</keyword>
<comment type="similarity">
    <text evidence="1 8">Belongs to the endoribonuclease YbeY family.</text>
</comment>
<evidence type="ECO:0000256" key="4">
    <source>
        <dbReference type="ARBA" id="ARBA00022723"/>
    </source>
</evidence>
<keyword evidence="2 8" id="KW-0690">Ribosome biogenesis</keyword>
<comment type="subcellular location">
    <subcellularLocation>
        <location evidence="8">Cytoplasm</location>
    </subcellularLocation>
</comment>
<dbReference type="PROSITE" id="PS01306">
    <property type="entry name" value="UPF0054"/>
    <property type="match status" value="1"/>
</dbReference>
<keyword evidence="8" id="KW-0963">Cytoplasm</keyword>